<reference evidence="3 4" key="1">
    <citation type="submission" date="2016-09" db="EMBL/GenBank/DDBJ databases">
        <title>Draft genome sequence of the soil isolate, Lysinibacillus fusiformis M5, a potential hypoxanthine producer.</title>
        <authorList>
            <person name="Gallegos-Monterrosa R."/>
            <person name="Maroti G."/>
            <person name="Balint B."/>
            <person name="Kovacs A.T."/>
        </authorList>
    </citation>
    <scope>NUCLEOTIDE SEQUENCE [LARGE SCALE GENOMIC DNA]</scope>
    <source>
        <strain evidence="3 4">M5</strain>
    </source>
</reference>
<dbReference type="EMBL" id="MECQ01000001">
    <property type="protein sequence ID" value="ODV54792.1"/>
    <property type="molecule type" value="Genomic_DNA"/>
</dbReference>
<dbReference type="OrthoDB" id="9135765at2"/>
<comment type="caution">
    <text evidence="3">The sequence shown here is derived from an EMBL/GenBank/DDBJ whole genome shotgun (WGS) entry which is preliminary data.</text>
</comment>
<feature type="transmembrane region" description="Helical" evidence="2">
    <location>
        <begin position="309"/>
        <end position="328"/>
    </location>
</feature>
<keyword evidence="2" id="KW-1133">Transmembrane helix</keyword>
<dbReference type="SUPFAM" id="SSF48452">
    <property type="entry name" value="TPR-like"/>
    <property type="match status" value="1"/>
</dbReference>
<dbReference type="Proteomes" id="UP000094784">
    <property type="component" value="Unassembled WGS sequence"/>
</dbReference>
<keyword evidence="2" id="KW-0472">Membrane</keyword>
<organism evidence="3 4">
    <name type="scientific">Lysinibacillus fusiformis</name>
    <dbReference type="NCBI Taxonomy" id="28031"/>
    <lineage>
        <taxon>Bacteria</taxon>
        <taxon>Bacillati</taxon>
        <taxon>Bacillota</taxon>
        <taxon>Bacilli</taxon>
        <taxon>Bacillales</taxon>
        <taxon>Bacillaceae</taxon>
        <taxon>Lysinibacillus</taxon>
    </lineage>
</organism>
<feature type="transmembrane region" description="Helical" evidence="2">
    <location>
        <begin position="202"/>
        <end position="219"/>
    </location>
</feature>
<feature type="transmembrane region" description="Helical" evidence="2">
    <location>
        <begin position="281"/>
        <end position="302"/>
    </location>
</feature>
<evidence type="ECO:0000313" key="4">
    <source>
        <dbReference type="Proteomes" id="UP000094784"/>
    </source>
</evidence>
<feature type="transmembrane region" description="Helical" evidence="2">
    <location>
        <begin position="252"/>
        <end position="275"/>
    </location>
</feature>
<name>A0A1E4R2U6_9BACI</name>
<evidence type="ECO:0000313" key="3">
    <source>
        <dbReference type="EMBL" id="ODV54792.1"/>
    </source>
</evidence>
<gene>
    <name evidence="3" type="ORF">BG258_02245</name>
</gene>
<dbReference type="InterPro" id="IPR011990">
    <property type="entry name" value="TPR-like_helical_dom_sf"/>
</dbReference>
<evidence type="ECO:0000256" key="2">
    <source>
        <dbReference type="SAM" id="Phobius"/>
    </source>
</evidence>
<proteinExistence type="predicted"/>
<feature type="transmembrane region" description="Helical" evidence="2">
    <location>
        <begin position="334"/>
        <end position="353"/>
    </location>
</feature>
<sequence>MKQASLKYLLKGNVGDITLIFICYFLSLRYIFPGYFNPVLPHHSDQIDYYRDFQGNTFWDFFVSSRVVGDFLLSLVGMVSYKSILLFGIVITILNILLIFKIYRNIMGNNISTYLKLIFLLLIFSHPTFYINYTYDIFSTIALFFFLVAILIWYKYEINLRKSIFISLFVLLSLLTKETYGLSIIVFFIFQVLINKNNKRKYAIYLTISSILLLILTLIRSKIIGSAFVSFSPDKDSPYFVSYDMISLFKTFLYYLKGGVNFYIISIIFLVFMLSIVKKKFILEIIMMLAIGLSAYIPYSVLPNHVVPHYVWVAVPLISSVILVLSSINIDKRVVNSILTLILILNFTTTLGYKNDYTDNMWAVFPENVNKNIYKSLNFVKEHIEPEDKVLITGLYNTEETWYKSMYFVKDTFDIKVNLTVLNTGIEDDTKYTKLKNIGNVNIEEYNKIFVYDTDGILKKYYVNSNSEELEIIKEHRVQILYPEINTLLKQLEENDDWYLNMELGKKYLNIKDFANAESFLLKAVEKAKGENPYPSYFMGQLKESMGDYTIALSYYEQAIKIDDSNNYFFDSLERVKALLN</sequence>
<dbReference type="PROSITE" id="PS50005">
    <property type="entry name" value="TPR"/>
    <property type="match status" value="1"/>
</dbReference>
<keyword evidence="2" id="KW-0812">Transmembrane</keyword>
<feature type="transmembrane region" description="Helical" evidence="2">
    <location>
        <begin position="12"/>
        <end position="32"/>
    </location>
</feature>
<dbReference type="Gene3D" id="1.25.40.10">
    <property type="entry name" value="Tetratricopeptide repeat domain"/>
    <property type="match status" value="1"/>
</dbReference>
<dbReference type="RefSeq" id="WP_069480028.1">
    <property type="nucleotide sequence ID" value="NZ_KV766182.1"/>
</dbReference>
<feature type="transmembrane region" description="Helical" evidence="2">
    <location>
        <begin position="84"/>
        <end position="102"/>
    </location>
</feature>
<dbReference type="InterPro" id="IPR019734">
    <property type="entry name" value="TPR_rpt"/>
</dbReference>
<feature type="transmembrane region" description="Helical" evidence="2">
    <location>
        <begin position="166"/>
        <end position="190"/>
    </location>
</feature>
<dbReference type="SMART" id="SM00028">
    <property type="entry name" value="TPR"/>
    <property type="match status" value="2"/>
</dbReference>
<dbReference type="AlphaFoldDB" id="A0A1E4R2U6"/>
<accession>A0A1E4R2U6</accession>
<protein>
    <submittedName>
        <fullName evidence="3">Uncharacterized protein</fullName>
    </submittedName>
</protein>
<feature type="transmembrane region" description="Helical" evidence="2">
    <location>
        <begin position="137"/>
        <end position="154"/>
    </location>
</feature>
<evidence type="ECO:0000256" key="1">
    <source>
        <dbReference type="PROSITE-ProRule" id="PRU00339"/>
    </source>
</evidence>
<feature type="repeat" description="TPR" evidence="1">
    <location>
        <begin position="533"/>
        <end position="566"/>
    </location>
</feature>
<keyword evidence="1" id="KW-0802">TPR repeat</keyword>
<dbReference type="Pfam" id="PF13181">
    <property type="entry name" value="TPR_8"/>
    <property type="match status" value="1"/>
</dbReference>